<feature type="compositionally biased region" description="Low complexity" evidence="1">
    <location>
        <begin position="69"/>
        <end position="86"/>
    </location>
</feature>
<feature type="region of interest" description="Disordered" evidence="1">
    <location>
        <begin position="51"/>
        <end position="100"/>
    </location>
</feature>
<gene>
    <name evidence="2" type="ORF">SAMN05192543_101510</name>
</gene>
<dbReference type="OrthoDB" id="6183696at2"/>
<dbReference type="STRING" id="420953.SAMN05192543_101510"/>
<evidence type="ECO:0000256" key="1">
    <source>
        <dbReference type="SAM" id="MobiDB-lite"/>
    </source>
</evidence>
<dbReference type="Proteomes" id="UP000199548">
    <property type="component" value="Unassembled WGS sequence"/>
</dbReference>
<dbReference type="AlphaFoldDB" id="A0A1I3DT56"/>
<dbReference type="RefSeq" id="WP_143098006.1">
    <property type="nucleotide sequence ID" value="NZ_CP041743.1"/>
</dbReference>
<accession>A0A1I3DT56</accession>
<proteinExistence type="predicted"/>
<evidence type="ECO:0000313" key="3">
    <source>
        <dbReference type="Proteomes" id="UP000199548"/>
    </source>
</evidence>
<feature type="compositionally biased region" description="Gly residues" evidence="1">
    <location>
        <begin position="53"/>
        <end position="68"/>
    </location>
</feature>
<organism evidence="2 3">
    <name type="scientific">Paraburkholderia megapolitana</name>
    <dbReference type="NCBI Taxonomy" id="420953"/>
    <lineage>
        <taxon>Bacteria</taxon>
        <taxon>Pseudomonadati</taxon>
        <taxon>Pseudomonadota</taxon>
        <taxon>Betaproteobacteria</taxon>
        <taxon>Burkholderiales</taxon>
        <taxon>Burkholderiaceae</taxon>
        <taxon>Paraburkholderia</taxon>
    </lineage>
</organism>
<name>A0A1I3DT56_9BURK</name>
<protein>
    <submittedName>
        <fullName evidence="2">Uncharacterized protein</fullName>
    </submittedName>
</protein>
<sequence>MVAAVSNSPTPLNLSSANSIGGNSLGGLSSSEQMNIIKQLLNEIEALLQAQQGGSGGSGSTGGTGGTGAPPANSAPSAGNGGAQQPNAQPLPGGNNLTQIGSALQQGDAQTGMTNFKNSDPVDFENFQNALSKGDGNAASEILAHAVSSGKVSQTDGAKIGAQLQQTAYANGGGQISDHAGYDLQQALGGNVLTR</sequence>
<keyword evidence="3" id="KW-1185">Reference proteome</keyword>
<evidence type="ECO:0000313" key="2">
    <source>
        <dbReference type="EMBL" id="SFH89906.1"/>
    </source>
</evidence>
<dbReference type="EMBL" id="FOQU01000001">
    <property type="protein sequence ID" value="SFH89906.1"/>
    <property type="molecule type" value="Genomic_DNA"/>
</dbReference>
<reference evidence="2 3" key="1">
    <citation type="submission" date="2016-10" db="EMBL/GenBank/DDBJ databases">
        <authorList>
            <person name="de Groot N.N."/>
        </authorList>
    </citation>
    <scope>NUCLEOTIDE SEQUENCE [LARGE SCALE GENOMIC DNA]</scope>
    <source>
        <strain evidence="2 3">LMG 23650</strain>
    </source>
</reference>